<evidence type="ECO:0000313" key="2">
    <source>
        <dbReference type="WBParaSite" id="BXY_1706800.1"/>
    </source>
</evidence>
<reference evidence="2" key="1">
    <citation type="submission" date="2016-11" db="UniProtKB">
        <authorList>
            <consortium name="WormBaseParasite"/>
        </authorList>
    </citation>
    <scope>IDENTIFICATION</scope>
</reference>
<accession>A0A1I7SVJ1</accession>
<dbReference type="WBParaSite" id="BXY_1706800.1">
    <property type="protein sequence ID" value="BXY_1706800.1"/>
    <property type="gene ID" value="BXY_1706800"/>
</dbReference>
<sequence length="88" mass="10004">MTNQQRRGDGREFGEVLLLYGQQNTVEADAGGELHIVSGQIQHTTTAKAVANRSDLQGRRKFLLQEKYNKFCCATSPVNFYLPCQYRH</sequence>
<proteinExistence type="predicted"/>
<evidence type="ECO:0000313" key="1">
    <source>
        <dbReference type="Proteomes" id="UP000095284"/>
    </source>
</evidence>
<dbReference type="Proteomes" id="UP000095284">
    <property type="component" value="Unplaced"/>
</dbReference>
<organism evidence="1 2">
    <name type="scientific">Bursaphelenchus xylophilus</name>
    <name type="common">Pinewood nematode worm</name>
    <name type="synonym">Aphelenchoides xylophilus</name>
    <dbReference type="NCBI Taxonomy" id="6326"/>
    <lineage>
        <taxon>Eukaryota</taxon>
        <taxon>Metazoa</taxon>
        <taxon>Ecdysozoa</taxon>
        <taxon>Nematoda</taxon>
        <taxon>Chromadorea</taxon>
        <taxon>Rhabditida</taxon>
        <taxon>Tylenchina</taxon>
        <taxon>Tylenchomorpha</taxon>
        <taxon>Aphelenchoidea</taxon>
        <taxon>Aphelenchoididae</taxon>
        <taxon>Bursaphelenchus</taxon>
    </lineage>
</organism>
<name>A0A1I7SVJ1_BURXY</name>
<dbReference type="AlphaFoldDB" id="A0A1I7SVJ1"/>
<protein>
    <submittedName>
        <fullName evidence="2">Uncharacterized protein</fullName>
    </submittedName>
</protein>